<name>A0A451AWI3_9GAMM</name>
<dbReference type="EMBL" id="CAADGD010000028">
    <property type="protein sequence ID" value="VFK70411.1"/>
    <property type="molecule type" value="Genomic_DNA"/>
</dbReference>
<dbReference type="AlphaFoldDB" id="A0A451AWI3"/>
<sequence length="65" mass="8262">MHKISPSGRDDIFFICVMKFWFQLGRVRYRKNIFRKNRRLRKEHPVWILLLRANMFTYRKKFRTN</sequence>
<protein>
    <submittedName>
        <fullName evidence="2">Uncharacterized protein</fullName>
    </submittedName>
</protein>
<accession>A0A451AWI3</accession>
<evidence type="ECO:0000313" key="1">
    <source>
        <dbReference type="EMBL" id="VFK62312.1"/>
    </source>
</evidence>
<reference evidence="2" key="1">
    <citation type="submission" date="2019-02" db="EMBL/GenBank/DDBJ databases">
        <authorList>
            <person name="Gruber-Vodicka R. H."/>
            <person name="Seah K. B. B."/>
        </authorList>
    </citation>
    <scope>NUCLEOTIDE SEQUENCE</scope>
    <source>
        <strain evidence="2">BECK_BY19</strain>
        <strain evidence="1">BECK_BY8</strain>
    </source>
</reference>
<gene>
    <name evidence="1" type="ORF">BECKUNK1418G_GA0071005_102323</name>
    <name evidence="2" type="ORF">BECKUNK1418H_GA0071006_102823</name>
</gene>
<evidence type="ECO:0000313" key="2">
    <source>
        <dbReference type="EMBL" id="VFK70411.1"/>
    </source>
</evidence>
<organism evidence="2">
    <name type="scientific">Candidatus Kentrum sp. UNK</name>
    <dbReference type="NCBI Taxonomy" id="2126344"/>
    <lineage>
        <taxon>Bacteria</taxon>
        <taxon>Pseudomonadati</taxon>
        <taxon>Pseudomonadota</taxon>
        <taxon>Gammaproteobacteria</taxon>
        <taxon>Candidatus Kentrum</taxon>
    </lineage>
</organism>
<proteinExistence type="predicted"/>
<dbReference type="EMBL" id="CAADFZ010000023">
    <property type="protein sequence ID" value="VFK62312.1"/>
    <property type="molecule type" value="Genomic_DNA"/>
</dbReference>